<dbReference type="Proteomes" id="UP000789405">
    <property type="component" value="Unassembled WGS sequence"/>
</dbReference>
<reference evidence="2" key="1">
    <citation type="submission" date="2021-06" db="EMBL/GenBank/DDBJ databases">
        <authorList>
            <person name="Kallberg Y."/>
            <person name="Tangrot J."/>
            <person name="Rosling A."/>
        </authorList>
    </citation>
    <scope>NUCLEOTIDE SEQUENCE</scope>
    <source>
        <strain evidence="2">MA453B</strain>
    </source>
</reference>
<feature type="non-terminal residue" evidence="2">
    <location>
        <position position="61"/>
    </location>
</feature>
<sequence length="61" mass="6846">MMLQIINKSDDGWNTDISDELQESNLSTWNFDYLPNSSHSSYSSNSAVSSSTINKLDNIDD</sequence>
<keyword evidence="3" id="KW-1185">Reference proteome</keyword>
<comment type="caution">
    <text evidence="2">The sequence shown here is derived from an EMBL/GenBank/DDBJ whole genome shotgun (WGS) entry which is preliminary data.</text>
</comment>
<dbReference type="EMBL" id="CAJVPY010006741">
    <property type="protein sequence ID" value="CAG8668422.1"/>
    <property type="molecule type" value="Genomic_DNA"/>
</dbReference>
<proteinExistence type="predicted"/>
<organism evidence="2 3">
    <name type="scientific">Dentiscutata erythropus</name>
    <dbReference type="NCBI Taxonomy" id="1348616"/>
    <lineage>
        <taxon>Eukaryota</taxon>
        <taxon>Fungi</taxon>
        <taxon>Fungi incertae sedis</taxon>
        <taxon>Mucoromycota</taxon>
        <taxon>Glomeromycotina</taxon>
        <taxon>Glomeromycetes</taxon>
        <taxon>Diversisporales</taxon>
        <taxon>Gigasporaceae</taxon>
        <taxon>Dentiscutata</taxon>
    </lineage>
</organism>
<feature type="region of interest" description="Disordered" evidence="1">
    <location>
        <begin position="38"/>
        <end position="61"/>
    </location>
</feature>
<evidence type="ECO:0000313" key="2">
    <source>
        <dbReference type="EMBL" id="CAG8668422.1"/>
    </source>
</evidence>
<evidence type="ECO:0000256" key="1">
    <source>
        <dbReference type="SAM" id="MobiDB-lite"/>
    </source>
</evidence>
<feature type="compositionally biased region" description="Low complexity" evidence="1">
    <location>
        <begin position="38"/>
        <end position="51"/>
    </location>
</feature>
<dbReference type="AlphaFoldDB" id="A0A9N9E8P2"/>
<evidence type="ECO:0000313" key="3">
    <source>
        <dbReference type="Proteomes" id="UP000789405"/>
    </source>
</evidence>
<protein>
    <submittedName>
        <fullName evidence="2">10306_t:CDS:1</fullName>
    </submittedName>
</protein>
<gene>
    <name evidence="2" type="ORF">DERYTH_LOCUS11095</name>
</gene>
<name>A0A9N9E8P2_9GLOM</name>
<accession>A0A9N9E8P2</accession>